<dbReference type="HOGENOM" id="CLU_066293_3_0_1"/>
<sequence length="132" mass="14546">MEDATAFGSTDESEQPVLIPIHSDGDLPEWAVLELNGELIRPKESPDGKENPTSDCLVGPGQVELGSVQFVDADPVMVMGSHRLKGKVETLKQPFCVLRKDVDSDNDTTSYQVTGIITKKLLFNQYPKTIMR</sequence>
<keyword evidence="2" id="KW-0235">DNA replication</keyword>
<keyword evidence="9" id="KW-1185">Reference proteome</keyword>
<dbReference type="STRING" id="556484.B7FXE1"/>
<dbReference type="GO" id="GO:0006260">
    <property type="term" value="P:DNA replication"/>
    <property type="evidence" value="ECO:0007669"/>
    <property type="project" value="UniProtKB-KW"/>
</dbReference>
<dbReference type="EMBL" id="CM000609">
    <property type="protein sequence ID" value="EEC49144.1"/>
    <property type="molecule type" value="Genomic_DNA"/>
</dbReference>
<dbReference type="KEGG" id="pti:PHATRDRAFT_45354"/>
<keyword evidence="5" id="KW-0131">Cell cycle</keyword>
<protein>
    <recommendedName>
        <fullName evidence="10">Chromosome transmission fidelity protein 8</fullName>
    </recommendedName>
</protein>
<organism evidence="8 9">
    <name type="scientific">Phaeodactylum tricornutum (strain CCAP 1055/1)</name>
    <dbReference type="NCBI Taxonomy" id="556484"/>
    <lineage>
        <taxon>Eukaryota</taxon>
        <taxon>Sar</taxon>
        <taxon>Stramenopiles</taxon>
        <taxon>Ochrophyta</taxon>
        <taxon>Bacillariophyta</taxon>
        <taxon>Bacillariophyceae</taxon>
        <taxon>Bacillariophycidae</taxon>
        <taxon>Naviculales</taxon>
        <taxon>Phaeodactylaceae</taxon>
        <taxon>Phaeodactylum</taxon>
    </lineage>
</organism>
<evidence type="ECO:0000256" key="6">
    <source>
        <dbReference type="ARBA" id="ARBA00038447"/>
    </source>
</evidence>
<dbReference type="RefSeq" id="XP_002179321.1">
    <property type="nucleotide sequence ID" value="XM_002179285.1"/>
</dbReference>
<evidence type="ECO:0008006" key="10">
    <source>
        <dbReference type="Google" id="ProtNLM"/>
    </source>
</evidence>
<evidence type="ECO:0000256" key="5">
    <source>
        <dbReference type="ARBA" id="ARBA00023306"/>
    </source>
</evidence>
<dbReference type="AlphaFoldDB" id="B7FXE1"/>
<dbReference type="GeneID" id="7199985"/>
<feature type="region of interest" description="Disordered" evidence="7">
    <location>
        <begin position="1"/>
        <end position="22"/>
    </location>
</feature>
<comment type="similarity">
    <text evidence="6">Belongs to the CTF8 family.</text>
</comment>
<proteinExistence type="inferred from homology"/>
<keyword evidence="4" id="KW-0539">Nucleus</keyword>
<dbReference type="PANTHER" id="PTHR28605">
    <property type="entry name" value="CTF8, CHROMOSOME TRANSMISSION FIDELITY FACTOR 8 HOMOLOG (S. CEREVISIAE)"/>
    <property type="match status" value="1"/>
</dbReference>
<accession>B7FXE1</accession>
<evidence type="ECO:0000256" key="4">
    <source>
        <dbReference type="ARBA" id="ARBA00023242"/>
    </source>
</evidence>
<dbReference type="Proteomes" id="UP000000759">
    <property type="component" value="Chromosome 6"/>
</dbReference>
<dbReference type="Pfam" id="PF09696">
    <property type="entry name" value="Ctf8"/>
    <property type="match status" value="1"/>
</dbReference>
<dbReference type="InterPro" id="IPR018607">
    <property type="entry name" value="Ctf8"/>
</dbReference>
<evidence type="ECO:0000256" key="2">
    <source>
        <dbReference type="ARBA" id="ARBA00022705"/>
    </source>
</evidence>
<dbReference type="GO" id="GO:0003677">
    <property type="term" value="F:DNA binding"/>
    <property type="evidence" value="ECO:0007669"/>
    <property type="project" value="UniProtKB-KW"/>
</dbReference>
<evidence type="ECO:0000256" key="1">
    <source>
        <dbReference type="ARBA" id="ARBA00004123"/>
    </source>
</evidence>
<dbReference type="PaxDb" id="2850-Phatr45354"/>
<reference evidence="8 9" key="1">
    <citation type="journal article" date="2008" name="Nature">
        <title>The Phaeodactylum genome reveals the evolutionary history of diatom genomes.</title>
        <authorList>
            <person name="Bowler C."/>
            <person name="Allen A.E."/>
            <person name="Badger J.H."/>
            <person name="Grimwood J."/>
            <person name="Jabbari K."/>
            <person name="Kuo A."/>
            <person name="Maheswari U."/>
            <person name="Martens C."/>
            <person name="Maumus F."/>
            <person name="Otillar R.P."/>
            <person name="Rayko E."/>
            <person name="Salamov A."/>
            <person name="Vandepoele K."/>
            <person name="Beszteri B."/>
            <person name="Gruber A."/>
            <person name="Heijde M."/>
            <person name="Katinka M."/>
            <person name="Mock T."/>
            <person name="Valentin K."/>
            <person name="Verret F."/>
            <person name="Berges J.A."/>
            <person name="Brownlee C."/>
            <person name="Cadoret J.P."/>
            <person name="Chiovitti A."/>
            <person name="Choi C.J."/>
            <person name="Coesel S."/>
            <person name="De Martino A."/>
            <person name="Detter J.C."/>
            <person name="Durkin C."/>
            <person name="Falciatore A."/>
            <person name="Fournet J."/>
            <person name="Haruta M."/>
            <person name="Huysman M.J."/>
            <person name="Jenkins B.D."/>
            <person name="Jiroutova K."/>
            <person name="Jorgensen R.E."/>
            <person name="Joubert Y."/>
            <person name="Kaplan A."/>
            <person name="Kroger N."/>
            <person name="Kroth P.G."/>
            <person name="La Roche J."/>
            <person name="Lindquist E."/>
            <person name="Lommer M."/>
            <person name="Martin-Jezequel V."/>
            <person name="Lopez P.J."/>
            <person name="Lucas S."/>
            <person name="Mangogna M."/>
            <person name="McGinnis K."/>
            <person name="Medlin L.K."/>
            <person name="Montsant A."/>
            <person name="Oudot-Le Secq M.P."/>
            <person name="Napoli C."/>
            <person name="Obornik M."/>
            <person name="Parker M.S."/>
            <person name="Petit J.L."/>
            <person name="Porcel B.M."/>
            <person name="Poulsen N."/>
            <person name="Robison M."/>
            <person name="Rychlewski L."/>
            <person name="Rynearson T.A."/>
            <person name="Schmutz J."/>
            <person name="Shapiro H."/>
            <person name="Siaut M."/>
            <person name="Stanley M."/>
            <person name="Sussman M.R."/>
            <person name="Taylor A.R."/>
            <person name="Vardi A."/>
            <person name="von Dassow P."/>
            <person name="Vyverman W."/>
            <person name="Willis A."/>
            <person name="Wyrwicz L.S."/>
            <person name="Rokhsar D.S."/>
            <person name="Weissenbach J."/>
            <person name="Armbrust E.V."/>
            <person name="Green B.R."/>
            <person name="Van de Peer Y."/>
            <person name="Grigoriev I.V."/>
        </authorList>
    </citation>
    <scope>NUCLEOTIDE SEQUENCE [LARGE SCALE GENOMIC DNA]</scope>
    <source>
        <strain evidence="8 9">CCAP 1055/1</strain>
    </source>
</reference>
<gene>
    <name evidence="8" type="ORF">PHATRDRAFT_45354</name>
</gene>
<dbReference type="OrthoDB" id="121932at2759"/>
<evidence type="ECO:0000313" key="9">
    <source>
        <dbReference type="Proteomes" id="UP000000759"/>
    </source>
</evidence>
<name>B7FXE1_PHATC</name>
<evidence type="ECO:0000256" key="3">
    <source>
        <dbReference type="ARBA" id="ARBA00023125"/>
    </source>
</evidence>
<dbReference type="GO" id="GO:0007064">
    <property type="term" value="P:mitotic sister chromatid cohesion"/>
    <property type="evidence" value="ECO:0007669"/>
    <property type="project" value="InterPro"/>
</dbReference>
<comment type="subcellular location">
    <subcellularLocation>
        <location evidence="1">Nucleus</location>
    </subcellularLocation>
</comment>
<reference evidence="9" key="2">
    <citation type="submission" date="2008-08" db="EMBL/GenBank/DDBJ databases">
        <authorList>
            <consortium name="Diatom Consortium"/>
            <person name="Grigoriev I."/>
            <person name="Grimwood J."/>
            <person name="Kuo A."/>
            <person name="Otillar R.P."/>
            <person name="Salamov A."/>
            <person name="Detter J.C."/>
            <person name="Lindquist E."/>
            <person name="Shapiro H."/>
            <person name="Lucas S."/>
            <person name="Glavina del Rio T."/>
            <person name="Pitluck S."/>
            <person name="Rokhsar D."/>
            <person name="Bowler C."/>
        </authorList>
    </citation>
    <scope>GENOME REANNOTATION</scope>
    <source>
        <strain evidence="9">CCAP 1055/1</strain>
    </source>
</reference>
<keyword evidence="3" id="KW-0238">DNA-binding</keyword>
<dbReference type="InParanoid" id="B7FXE1"/>
<dbReference type="GO" id="GO:0031390">
    <property type="term" value="C:Ctf18 RFC-like complex"/>
    <property type="evidence" value="ECO:0007669"/>
    <property type="project" value="InterPro"/>
</dbReference>
<evidence type="ECO:0000256" key="7">
    <source>
        <dbReference type="SAM" id="MobiDB-lite"/>
    </source>
</evidence>
<evidence type="ECO:0000313" key="8">
    <source>
        <dbReference type="EMBL" id="EEC49144.1"/>
    </source>
</evidence>
<dbReference type="PANTHER" id="PTHR28605:SF1">
    <property type="entry name" value="CHROMOSOME TRANSMISSION FIDELITY FACTOR 8"/>
    <property type="match status" value="1"/>
</dbReference>